<dbReference type="STRING" id="1095630.A0A2J6SID3"/>
<evidence type="ECO:0000313" key="3">
    <source>
        <dbReference type="Proteomes" id="UP000235371"/>
    </source>
</evidence>
<accession>A0A2J6SID3</accession>
<feature type="compositionally biased region" description="Polar residues" evidence="1">
    <location>
        <begin position="265"/>
        <end position="283"/>
    </location>
</feature>
<feature type="compositionally biased region" description="Polar residues" evidence="1">
    <location>
        <begin position="388"/>
        <end position="402"/>
    </location>
</feature>
<feature type="compositionally biased region" description="Basic and acidic residues" evidence="1">
    <location>
        <begin position="728"/>
        <end position="742"/>
    </location>
</feature>
<feature type="region of interest" description="Disordered" evidence="1">
    <location>
        <begin position="576"/>
        <end position="599"/>
    </location>
</feature>
<organism evidence="2 3">
    <name type="scientific">Hyaloscypha bicolor E</name>
    <dbReference type="NCBI Taxonomy" id="1095630"/>
    <lineage>
        <taxon>Eukaryota</taxon>
        <taxon>Fungi</taxon>
        <taxon>Dikarya</taxon>
        <taxon>Ascomycota</taxon>
        <taxon>Pezizomycotina</taxon>
        <taxon>Leotiomycetes</taxon>
        <taxon>Helotiales</taxon>
        <taxon>Hyaloscyphaceae</taxon>
        <taxon>Hyaloscypha</taxon>
        <taxon>Hyaloscypha bicolor</taxon>
    </lineage>
</organism>
<feature type="compositionally biased region" description="Basic and acidic residues" evidence="1">
    <location>
        <begin position="472"/>
        <end position="531"/>
    </location>
</feature>
<dbReference type="InParanoid" id="A0A2J6SID3"/>
<feature type="region of interest" description="Disordered" evidence="1">
    <location>
        <begin position="765"/>
        <end position="801"/>
    </location>
</feature>
<dbReference type="EMBL" id="KZ613913">
    <property type="protein sequence ID" value="PMD50532.1"/>
    <property type="molecule type" value="Genomic_DNA"/>
</dbReference>
<gene>
    <name evidence="2" type="ORF">K444DRAFT_621907</name>
</gene>
<reference evidence="2 3" key="1">
    <citation type="submission" date="2016-04" db="EMBL/GenBank/DDBJ databases">
        <title>A degradative enzymes factory behind the ericoid mycorrhizal symbiosis.</title>
        <authorList>
            <consortium name="DOE Joint Genome Institute"/>
            <person name="Martino E."/>
            <person name="Morin E."/>
            <person name="Grelet G."/>
            <person name="Kuo A."/>
            <person name="Kohler A."/>
            <person name="Daghino S."/>
            <person name="Barry K."/>
            <person name="Choi C."/>
            <person name="Cichocki N."/>
            <person name="Clum A."/>
            <person name="Copeland A."/>
            <person name="Hainaut M."/>
            <person name="Haridas S."/>
            <person name="Labutti K."/>
            <person name="Lindquist E."/>
            <person name="Lipzen A."/>
            <person name="Khouja H.-R."/>
            <person name="Murat C."/>
            <person name="Ohm R."/>
            <person name="Olson A."/>
            <person name="Spatafora J."/>
            <person name="Veneault-Fourrey C."/>
            <person name="Henrissat B."/>
            <person name="Grigoriev I."/>
            <person name="Martin F."/>
            <person name="Perotto S."/>
        </authorList>
    </citation>
    <scope>NUCLEOTIDE SEQUENCE [LARGE SCALE GENOMIC DNA]</scope>
    <source>
        <strain evidence="2 3">E</strain>
    </source>
</reference>
<dbReference type="AlphaFoldDB" id="A0A2J6SID3"/>
<protein>
    <submittedName>
        <fullName evidence="2">Uncharacterized protein</fullName>
    </submittedName>
</protein>
<feature type="region of interest" description="Disordered" evidence="1">
    <location>
        <begin position="388"/>
        <end position="549"/>
    </location>
</feature>
<dbReference type="GeneID" id="36590077"/>
<feature type="compositionally biased region" description="Basic residues" evidence="1">
    <location>
        <begin position="412"/>
        <end position="422"/>
    </location>
</feature>
<proteinExistence type="predicted"/>
<dbReference type="OrthoDB" id="5333304at2759"/>
<evidence type="ECO:0000256" key="1">
    <source>
        <dbReference type="SAM" id="MobiDB-lite"/>
    </source>
</evidence>
<feature type="compositionally biased region" description="Basic and acidic residues" evidence="1">
    <location>
        <begin position="582"/>
        <end position="599"/>
    </location>
</feature>
<feature type="compositionally biased region" description="Polar residues" evidence="1">
    <location>
        <begin position="192"/>
        <end position="211"/>
    </location>
</feature>
<feature type="compositionally biased region" description="Polar residues" evidence="1">
    <location>
        <begin position="311"/>
        <end position="323"/>
    </location>
</feature>
<feature type="compositionally biased region" description="Polar residues" evidence="1">
    <location>
        <begin position="53"/>
        <end position="68"/>
    </location>
</feature>
<feature type="region of interest" description="Disordered" evidence="1">
    <location>
        <begin position="265"/>
        <end position="323"/>
    </location>
</feature>
<dbReference type="Proteomes" id="UP000235371">
    <property type="component" value="Unassembled WGS sequence"/>
</dbReference>
<sequence>MAQVAVAPTVANGGTLTADELREILEYERIVQFRDAVMAGTHPRIKIAPHLFSKQNNPPHVSSPNHSTPCADLPAHPTANNGSHFEGLPSVYNKSPNNQRSAGGAHIPMSSKAEINPILLEKSDDLIKAEIQLQRQRIERALREQFEQQRLAAKALLQTSESLPNFDISEVLSKALAIVHPSTAAEELSAGARSSASDSFDENTFYSSQYDTPEPSSPSAGQKEPVEVQSHDVVSVGERPTGQISTQINVGDQDVVMTGISLSHDNQIATPGRSQQQHSSSSDMARASNFHHQQSDMGKSDPSDSRGVNAEESSANISTQRQVQRTNDDLLKQAFENLPASPLVRAHNLSPIAPQPARVSPLATAREPPILRGPVVMDEAQPAQVTALRNNLSGISSTDSSPNRGKGSEKKKEKKKKNKRKAKDAVEKADTPDSPYIKPEPRSPSPYGVAPLPRPQKRQRQSGQFAAELNYDEPRQEPQEEPQERITERIQEVRGPRTYERHEDRYEPELRRPEPVYRRVEREDDEYRRVDSGQYARRPQSPPGFSVPYGASEIRTVRAASQAIVDRRVQEEPRYYPVRASVRPDADRERSRSPIMRERRSPIAMAPPRQTVRIVMDGFGRKYYEPVPAPIIRQSVAPPIRYRDSEVIYERAPVRTVSSRIPVDAYEEDGVVYRRPASPVAVPRRVVTQPEYTIPAQPEYRSYRQREYSDRPTMAPPGDGYMQVRDAPERRQMSEAPREHVQRAPSTRPEAVRYEIPREYAGRLQSVRPEPPPREYASSVRPEVRREAIPQSQREFSVRPMDAIPRRQVPVVEDDRYYEEVPSRRPAEIAFIERPRARESSVLVYADDVRREVYRQ</sequence>
<feature type="region of interest" description="Disordered" evidence="1">
    <location>
        <begin position="189"/>
        <end position="228"/>
    </location>
</feature>
<feature type="region of interest" description="Disordered" evidence="1">
    <location>
        <begin position="728"/>
        <end position="748"/>
    </location>
</feature>
<feature type="compositionally biased region" description="Polar residues" evidence="1">
    <location>
        <begin position="92"/>
        <end position="101"/>
    </location>
</feature>
<evidence type="ECO:0000313" key="2">
    <source>
        <dbReference type="EMBL" id="PMD50532.1"/>
    </source>
</evidence>
<dbReference type="RefSeq" id="XP_024727436.1">
    <property type="nucleotide sequence ID" value="XM_024882000.1"/>
</dbReference>
<feature type="region of interest" description="Disordered" evidence="1">
    <location>
        <begin position="53"/>
        <end position="107"/>
    </location>
</feature>
<keyword evidence="3" id="KW-1185">Reference proteome</keyword>
<name>A0A2J6SID3_9HELO</name>